<reference evidence="7 8" key="1">
    <citation type="submission" date="2020-10" db="EMBL/GenBank/DDBJ databases">
        <title>Connecting structure to function with the recovery of over 1000 high-quality activated sludge metagenome-assembled genomes encoding full-length rRNA genes using long-read sequencing.</title>
        <authorList>
            <person name="Singleton C.M."/>
            <person name="Petriglieri F."/>
            <person name="Kristensen J.M."/>
            <person name="Kirkegaard R.H."/>
            <person name="Michaelsen T.Y."/>
            <person name="Andersen M.H."/>
            <person name="Karst S.M."/>
            <person name="Dueholm M.S."/>
            <person name="Nielsen P.H."/>
            <person name="Albertsen M."/>
        </authorList>
    </citation>
    <scope>NUCLEOTIDE SEQUENCE [LARGE SCALE GENOMIC DNA]</scope>
    <source>
        <strain evidence="7">Ribe_18-Q3-R11-54_MAXAC.273</strain>
    </source>
</reference>
<comment type="subcellular location">
    <subcellularLocation>
        <location evidence="1">Endomembrane system</location>
        <topology evidence="1">Multi-pass membrane protein</topology>
    </subcellularLocation>
</comment>
<comment type="caution">
    <text evidence="7">The sequence shown here is derived from an EMBL/GenBank/DDBJ whole genome shotgun (WGS) entry which is preliminary data.</text>
</comment>
<name>A0A9D7XP50_9BACT</name>
<dbReference type="SUPFAM" id="SSF103473">
    <property type="entry name" value="MFS general substrate transporter"/>
    <property type="match status" value="1"/>
</dbReference>
<dbReference type="Proteomes" id="UP000808337">
    <property type="component" value="Unassembled WGS sequence"/>
</dbReference>
<feature type="transmembrane region" description="Helical" evidence="6">
    <location>
        <begin position="153"/>
        <end position="172"/>
    </location>
</feature>
<feature type="transmembrane region" description="Helical" evidence="6">
    <location>
        <begin position="55"/>
        <end position="74"/>
    </location>
</feature>
<dbReference type="GO" id="GO:0012505">
    <property type="term" value="C:endomembrane system"/>
    <property type="evidence" value="ECO:0007669"/>
    <property type="project" value="UniProtKB-SubCell"/>
</dbReference>
<keyword evidence="3 6" id="KW-0812">Transmembrane</keyword>
<dbReference type="InterPro" id="IPR050495">
    <property type="entry name" value="ATG22/LtaA_families"/>
</dbReference>
<dbReference type="InterPro" id="IPR024671">
    <property type="entry name" value="Atg22-like"/>
</dbReference>
<dbReference type="EMBL" id="JADKGY010000001">
    <property type="protein sequence ID" value="MBK9981656.1"/>
    <property type="molecule type" value="Genomic_DNA"/>
</dbReference>
<evidence type="ECO:0000256" key="1">
    <source>
        <dbReference type="ARBA" id="ARBA00004127"/>
    </source>
</evidence>
<evidence type="ECO:0000256" key="4">
    <source>
        <dbReference type="ARBA" id="ARBA00022989"/>
    </source>
</evidence>
<feature type="transmembrane region" description="Helical" evidence="6">
    <location>
        <begin position="86"/>
        <end position="105"/>
    </location>
</feature>
<evidence type="ECO:0000256" key="5">
    <source>
        <dbReference type="ARBA" id="ARBA00023136"/>
    </source>
</evidence>
<feature type="transmembrane region" description="Helical" evidence="6">
    <location>
        <begin position="244"/>
        <end position="265"/>
    </location>
</feature>
<accession>A0A9D7XP50</accession>
<keyword evidence="4 6" id="KW-1133">Transmembrane helix</keyword>
<feature type="transmembrane region" description="Helical" evidence="6">
    <location>
        <begin position="184"/>
        <end position="205"/>
    </location>
</feature>
<dbReference type="Pfam" id="PF11700">
    <property type="entry name" value="ATG22"/>
    <property type="match status" value="1"/>
</dbReference>
<gene>
    <name evidence="7" type="ORF">IPP15_04405</name>
</gene>
<feature type="transmembrane region" description="Helical" evidence="6">
    <location>
        <begin position="398"/>
        <end position="417"/>
    </location>
</feature>
<feature type="transmembrane region" description="Helical" evidence="6">
    <location>
        <begin position="111"/>
        <end position="132"/>
    </location>
</feature>
<dbReference type="AlphaFoldDB" id="A0A9D7XP50"/>
<keyword evidence="5 6" id="KW-0472">Membrane</keyword>
<keyword evidence="2" id="KW-0813">Transport</keyword>
<feature type="transmembrane region" description="Helical" evidence="6">
    <location>
        <begin position="331"/>
        <end position="349"/>
    </location>
</feature>
<sequence length="429" mass="48151">MEMNDKRTINGWAYFDWANSAYYLVISTAIFPIYFSNIADAQINIFGGIISSSALYSFSVTLAYILIALLSPLLSGIADYSGRRMYFLKSFTLVGSIGCIGLFFFHSPGTMWIGTTSFILGTIGAAGGLVFYDSYLPIIATEDQYDRVSAKGYAYGYFGSVLLLIFCLLMIQKPEWFGISSPTLPSRISFVLVGLWWYGFAQITFRRLPPDDRISHVENLFTKGWHELILVWHKIKDDTHIKRFLISYFFYIAGVHTVIYLASIFASQELGFETTELIITILLLQLIAIPGALLFARISKLKGNKFSLMIQIIIWILICAGAYATQEKWQFFTIAGFVGLVLGGIQSLSRATYAKLLEGRKDDPTSFFSFYDIVSKLAIVSGTFMFGLVNSITGNMRMSVLVLIFFFIAGFVMLITVDKTRINTLTSNE</sequence>
<evidence type="ECO:0000313" key="7">
    <source>
        <dbReference type="EMBL" id="MBK9981656.1"/>
    </source>
</evidence>
<protein>
    <submittedName>
        <fullName evidence="7">MFS transporter</fullName>
    </submittedName>
</protein>
<evidence type="ECO:0000256" key="3">
    <source>
        <dbReference type="ARBA" id="ARBA00022692"/>
    </source>
</evidence>
<proteinExistence type="predicted"/>
<dbReference type="InterPro" id="IPR036259">
    <property type="entry name" value="MFS_trans_sf"/>
</dbReference>
<evidence type="ECO:0000256" key="2">
    <source>
        <dbReference type="ARBA" id="ARBA00022448"/>
    </source>
</evidence>
<feature type="transmembrane region" description="Helical" evidence="6">
    <location>
        <begin position="277"/>
        <end position="296"/>
    </location>
</feature>
<dbReference type="Gene3D" id="1.20.1250.20">
    <property type="entry name" value="MFS general substrate transporter like domains"/>
    <property type="match status" value="1"/>
</dbReference>
<evidence type="ECO:0000313" key="8">
    <source>
        <dbReference type="Proteomes" id="UP000808337"/>
    </source>
</evidence>
<organism evidence="7 8">
    <name type="scientific">Candidatus Opimibacter skivensis</name>
    <dbReference type="NCBI Taxonomy" id="2982028"/>
    <lineage>
        <taxon>Bacteria</taxon>
        <taxon>Pseudomonadati</taxon>
        <taxon>Bacteroidota</taxon>
        <taxon>Saprospiria</taxon>
        <taxon>Saprospirales</taxon>
        <taxon>Saprospiraceae</taxon>
        <taxon>Candidatus Opimibacter</taxon>
    </lineage>
</organism>
<feature type="transmembrane region" description="Helical" evidence="6">
    <location>
        <begin position="370"/>
        <end position="392"/>
    </location>
</feature>
<evidence type="ECO:0000256" key="6">
    <source>
        <dbReference type="SAM" id="Phobius"/>
    </source>
</evidence>
<dbReference type="PANTHER" id="PTHR23519">
    <property type="entry name" value="AUTOPHAGY-RELATED PROTEIN 22"/>
    <property type="match status" value="1"/>
</dbReference>
<dbReference type="PANTHER" id="PTHR23519:SF1">
    <property type="entry name" value="AUTOPHAGY-RELATED PROTEIN 22"/>
    <property type="match status" value="1"/>
</dbReference>
<feature type="transmembrane region" description="Helical" evidence="6">
    <location>
        <begin position="12"/>
        <end position="35"/>
    </location>
</feature>
<feature type="transmembrane region" description="Helical" evidence="6">
    <location>
        <begin position="308"/>
        <end position="325"/>
    </location>
</feature>